<dbReference type="Pfam" id="PF13579">
    <property type="entry name" value="Glyco_trans_4_4"/>
    <property type="match status" value="1"/>
</dbReference>
<keyword evidence="3" id="KW-1185">Reference proteome</keyword>
<accession>A0A4R3HTG9</accession>
<dbReference type="RefSeq" id="WP_132259697.1">
    <property type="nucleotide sequence ID" value="NZ_SLZQ01000011.1"/>
</dbReference>
<sequence>MKLLVVSQYFWPENFRINDLVAELVQRGHEVTILTGYPNYPDGVVFEDFRRNPGKYAQYAGADIIRVPLAPRGKGAIRLALNYLSFVVSASLLGLAKLRGRKFDHIFVYEPSPITVGLPAIVMKWVKKAPITFWVLDLWPETLRAVGMVKSERVLRLIGHMVSFIYRRCDVILAQSQSFIGNIRQYCHPHQRVEYFPSWAEDMFGKEVVEPAPELAPYADCFKIVFAGNIGEAQDFPAILDAAEHLKARQDIQWILVGDGRMGAWVADEIKRRGLTQTVSMLGRFPLERMPSFYASADALLVTLKKNEIFSMTIPGKVQSYLAAGKPILGMLDGEGAAAIFEAKAGKVCPAGNGAELAKIVQEMADSAPSTLRSMGEAGNVYYREQFERNTLMTRIEQILLTSNTGTST</sequence>
<dbReference type="GO" id="GO:0016758">
    <property type="term" value="F:hexosyltransferase activity"/>
    <property type="evidence" value="ECO:0007669"/>
    <property type="project" value="TreeGrafter"/>
</dbReference>
<protein>
    <submittedName>
        <fullName evidence="2">Glycosyltransferase involved in cell wall biosynthesis</fullName>
    </submittedName>
</protein>
<dbReference type="OrthoDB" id="9787293at2"/>
<proteinExistence type="predicted"/>
<feature type="domain" description="Glycosyltransferase subfamily 4-like N-terminal" evidence="1">
    <location>
        <begin position="16"/>
        <end position="199"/>
    </location>
</feature>
<dbReference type="EMBL" id="SLZQ01000011">
    <property type="protein sequence ID" value="TCS35109.1"/>
    <property type="molecule type" value="Genomic_DNA"/>
</dbReference>
<organism evidence="2 3">
    <name type="scientific">Paucimonas lemoignei</name>
    <name type="common">Pseudomonas lemoignei</name>
    <dbReference type="NCBI Taxonomy" id="29443"/>
    <lineage>
        <taxon>Bacteria</taxon>
        <taxon>Pseudomonadati</taxon>
        <taxon>Pseudomonadota</taxon>
        <taxon>Betaproteobacteria</taxon>
        <taxon>Burkholderiales</taxon>
        <taxon>Burkholderiaceae</taxon>
        <taxon>Paucimonas</taxon>
    </lineage>
</organism>
<dbReference type="Proteomes" id="UP000295382">
    <property type="component" value="Unassembled WGS sequence"/>
</dbReference>
<keyword evidence="2" id="KW-0808">Transferase</keyword>
<dbReference type="Gene3D" id="3.40.50.2000">
    <property type="entry name" value="Glycogen Phosphorylase B"/>
    <property type="match status" value="2"/>
</dbReference>
<gene>
    <name evidence="2" type="ORF">EDC30_11122</name>
</gene>
<dbReference type="AlphaFoldDB" id="A0A4R3HTG9"/>
<dbReference type="PANTHER" id="PTHR45947">
    <property type="entry name" value="SULFOQUINOVOSYL TRANSFERASE SQD2"/>
    <property type="match status" value="1"/>
</dbReference>
<dbReference type="PANTHER" id="PTHR45947:SF3">
    <property type="entry name" value="SULFOQUINOVOSYL TRANSFERASE SQD2"/>
    <property type="match status" value="1"/>
</dbReference>
<dbReference type="InterPro" id="IPR050194">
    <property type="entry name" value="Glycosyltransferase_grp1"/>
</dbReference>
<name>A0A4R3HTG9_PAULE</name>
<dbReference type="SUPFAM" id="SSF53756">
    <property type="entry name" value="UDP-Glycosyltransferase/glycogen phosphorylase"/>
    <property type="match status" value="1"/>
</dbReference>
<dbReference type="InterPro" id="IPR028098">
    <property type="entry name" value="Glyco_trans_4-like_N"/>
</dbReference>
<evidence type="ECO:0000313" key="2">
    <source>
        <dbReference type="EMBL" id="TCS35109.1"/>
    </source>
</evidence>
<evidence type="ECO:0000313" key="3">
    <source>
        <dbReference type="Proteomes" id="UP000295382"/>
    </source>
</evidence>
<dbReference type="CDD" id="cd03794">
    <property type="entry name" value="GT4_WbuB-like"/>
    <property type="match status" value="1"/>
</dbReference>
<dbReference type="Pfam" id="PF13692">
    <property type="entry name" value="Glyco_trans_1_4"/>
    <property type="match status" value="1"/>
</dbReference>
<comment type="caution">
    <text evidence="2">The sequence shown here is derived from an EMBL/GenBank/DDBJ whole genome shotgun (WGS) entry which is preliminary data.</text>
</comment>
<reference evidence="2 3" key="1">
    <citation type="submission" date="2019-03" db="EMBL/GenBank/DDBJ databases">
        <title>Genomic Encyclopedia of Type Strains, Phase IV (KMG-IV): sequencing the most valuable type-strain genomes for metagenomic binning, comparative biology and taxonomic classification.</title>
        <authorList>
            <person name="Goeker M."/>
        </authorList>
    </citation>
    <scope>NUCLEOTIDE SEQUENCE [LARGE SCALE GENOMIC DNA]</scope>
    <source>
        <strain evidence="2 3">DSM 7445</strain>
    </source>
</reference>
<evidence type="ECO:0000259" key="1">
    <source>
        <dbReference type="Pfam" id="PF13579"/>
    </source>
</evidence>